<accession>A0ACC1NEP2</accession>
<proteinExistence type="predicted"/>
<dbReference type="EMBL" id="JAPDGR010002085">
    <property type="protein sequence ID" value="KAJ2977745.1"/>
    <property type="molecule type" value="Genomic_DNA"/>
</dbReference>
<evidence type="ECO:0000313" key="2">
    <source>
        <dbReference type="Proteomes" id="UP001143856"/>
    </source>
</evidence>
<organism evidence="1 2">
    <name type="scientific">Xylaria curta</name>
    <dbReference type="NCBI Taxonomy" id="42375"/>
    <lineage>
        <taxon>Eukaryota</taxon>
        <taxon>Fungi</taxon>
        <taxon>Dikarya</taxon>
        <taxon>Ascomycota</taxon>
        <taxon>Pezizomycotina</taxon>
        <taxon>Sordariomycetes</taxon>
        <taxon>Xylariomycetidae</taxon>
        <taxon>Xylariales</taxon>
        <taxon>Xylariaceae</taxon>
        <taxon>Xylaria</taxon>
    </lineage>
</organism>
<reference evidence="1" key="1">
    <citation type="submission" date="2022-10" db="EMBL/GenBank/DDBJ databases">
        <title>Genome Sequence of Xylaria curta.</title>
        <authorList>
            <person name="Buettner E."/>
        </authorList>
    </citation>
    <scope>NUCLEOTIDE SEQUENCE</scope>
    <source>
        <strain evidence="1">Babe10</strain>
    </source>
</reference>
<dbReference type="Proteomes" id="UP001143856">
    <property type="component" value="Unassembled WGS sequence"/>
</dbReference>
<protein>
    <submittedName>
        <fullName evidence="1">Uncharacterized protein</fullName>
    </submittedName>
</protein>
<keyword evidence="2" id="KW-1185">Reference proteome</keyword>
<name>A0ACC1NEP2_9PEZI</name>
<gene>
    <name evidence="1" type="ORF">NUW58_g7717</name>
</gene>
<sequence>MQFSEHLSSYPGTKGKEELQYWQMFVERFFSHRGVYRLSLPVLGSDPQSEEHASDKQYEVVQPALARFFHTHFQSGIRQIQLSFDRGTIDRQLPHNCHFIENQRASMIYWFDNSHVVATGHLKAQFDSEQRLDMLEFITQGHEEYVSRKMVINAARPTHTWAKEWKKVNGQDANVSPEMSKKGKAKQMKSPPNPPPDFVIPHSAVKGNMGITEPVFQFLEIVEVMGQMNPLFGFYQTHPSLSPYAALDQYVNTHITNAPQQAVMNGHASGNMPPNQRTPSFSQFPLGASPAASHLQLPNSPHMGSPAQGHMQAPGMQLQQSAQGTNSSGPSANTSPASNKRRRPSAVKAEEDSGAPTPASLGATQVNGVGKKNPPTPRMAHNNKRQKVNPS</sequence>
<evidence type="ECO:0000313" key="1">
    <source>
        <dbReference type="EMBL" id="KAJ2977745.1"/>
    </source>
</evidence>
<comment type="caution">
    <text evidence="1">The sequence shown here is derived from an EMBL/GenBank/DDBJ whole genome shotgun (WGS) entry which is preliminary data.</text>
</comment>